<comment type="caution">
    <text evidence="3">The sequence shown here is derived from an EMBL/GenBank/DDBJ whole genome shotgun (WGS) entry which is preliminary data.</text>
</comment>
<dbReference type="EMBL" id="BGPR01054035">
    <property type="protein sequence ID" value="GBO30820.1"/>
    <property type="molecule type" value="Genomic_DNA"/>
</dbReference>
<protein>
    <submittedName>
        <fullName evidence="3">Uncharacterized protein</fullName>
    </submittedName>
</protein>
<evidence type="ECO:0000256" key="1">
    <source>
        <dbReference type="SAM" id="MobiDB-lite"/>
    </source>
</evidence>
<proteinExistence type="predicted"/>
<sequence>MNQECNQSPSGKRSWRSSPSDHQREMLATCGKTFQWSPRVIFVSLGKFAHGTLGIWDKDCGSFPHNHRRVQFSEISGSFLLPIGLLTRLYRLIFKNSPFPNTRLRLFNYQMAFFFHYFSCSRE</sequence>
<evidence type="ECO:0000313" key="2">
    <source>
        <dbReference type="EMBL" id="GBO30820.1"/>
    </source>
</evidence>
<organism evidence="3 4">
    <name type="scientific">Araneus ventricosus</name>
    <name type="common">Orbweaver spider</name>
    <name type="synonym">Epeira ventricosa</name>
    <dbReference type="NCBI Taxonomy" id="182803"/>
    <lineage>
        <taxon>Eukaryota</taxon>
        <taxon>Metazoa</taxon>
        <taxon>Ecdysozoa</taxon>
        <taxon>Arthropoda</taxon>
        <taxon>Chelicerata</taxon>
        <taxon>Arachnida</taxon>
        <taxon>Araneae</taxon>
        <taxon>Araneomorphae</taxon>
        <taxon>Entelegynae</taxon>
        <taxon>Araneoidea</taxon>
        <taxon>Araneidae</taxon>
        <taxon>Araneus</taxon>
    </lineage>
</organism>
<dbReference type="AlphaFoldDB" id="A0A4Y2W1S8"/>
<accession>A0A4Y2W1S8</accession>
<name>A0A4Y2W1S8_ARAVE</name>
<gene>
    <name evidence="2" type="ORF">AVEN_275401_1</name>
    <name evidence="3" type="ORF">AVEN_89572_1</name>
</gene>
<dbReference type="EMBL" id="BGPR01054037">
    <property type="protein sequence ID" value="GBO30821.1"/>
    <property type="molecule type" value="Genomic_DNA"/>
</dbReference>
<keyword evidence="4" id="KW-1185">Reference proteome</keyword>
<evidence type="ECO:0000313" key="3">
    <source>
        <dbReference type="EMBL" id="GBO30821.1"/>
    </source>
</evidence>
<feature type="region of interest" description="Disordered" evidence="1">
    <location>
        <begin position="1"/>
        <end position="24"/>
    </location>
</feature>
<reference evidence="3 4" key="1">
    <citation type="journal article" date="2019" name="Sci. Rep.">
        <title>Orb-weaving spider Araneus ventricosus genome elucidates the spidroin gene catalogue.</title>
        <authorList>
            <person name="Kono N."/>
            <person name="Nakamura H."/>
            <person name="Ohtoshi R."/>
            <person name="Moran D.A.P."/>
            <person name="Shinohara A."/>
            <person name="Yoshida Y."/>
            <person name="Fujiwara M."/>
            <person name="Mori M."/>
            <person name="Tomita M."/>
            <person name="Arakawa K."/>
        </authorList>
    </citation>
    <scope>NUCLEOTIDE SEQUENCE [LARGE SCALE GENOMIC DNA]</scope>
</reference>
<feature type="compositionally biased region" description="Polar residues" evidence="1">
    <location>
        <begin position="1"/>
        <end position="18"/>
    </location>
</feature>
<dbReference type="Proteomes" id="UP000499080">
    <property type="component" value="Unassembled WGS sequence"/>
</dbReference>
<evidence type="ECO:0000313" key="4">
    <source>
        <dbReference type="Proteomes" id="UP000499080"/>
    </source>
</evidence>